<accession>A0AAX6GG28</accession>
<name>A0AAX6GG28_IRIPA</name>
<reference evidence="1" key="2">
    <citation type="submission" date="2023-04" db="EMBL/GenBank/DDBJ databases">
        <authorList>
            <person name="Bruccoleri R.E."/>
            <person name="Oakeley E.J."/>
            <person name="Faust A.-M."/>
            <person name="Dessus-Babus S."/>
            <person name="Altorfer M."/>
            <person name="Burckhardt D."/>
            <person name="Oertli M."/>
            <person name="Naumann U."/>
            <person name="Petersen F."/>
            <person name="Wong J."/>
        </authorList>
    </citation>
    <scope>NUCLEOTIDE SEQUENCE</scope>
    <source>
        <strain evidence="1">GSM-AAB239-AS_SAM_17_03QT</strain>
        <tissue evidence="1">Leaf</tissue>
    </source>
</reference>
<evidence type="ECO:0000313" key="1">
    <source>
        <dbReference type="EMBL" id="KAJ6827694.1"/>
    </source>
</evidence>
<organism evidence="1 2">
    <name type="scientific">Iris pallida</name>
    <name type="common">Sweet iris</name>
    <dbReference type="NCBI Taxonomy" id="29817"/>
    <lineage>
        <taxon>Eukaryota</taxon>
        <taxon>Viridiplantae</taxon>
        <taxon>Streptophyta</taxon>
        <taxon>Embryophyta</taxon>
        <taxon>Tracheophyta</taxon>
        <taxon>Spermatophyta</taxon>
        <taxon>Magnoliopsida</taxon>
        <taxon>Liliopsida</taxon>
        <taxon>Asparagales</taxon>
        <taxon>Iridaceae</taxon>
        <taxon>Iridoideae</taxon>
        <taxon>Irideae</taxon>
        <taxon>Iris</taxon>
    </lineage>
</organism>
<comment type="caution">
    <text evidence="1">The sequence shown here is derived from an EMBL/GenBank/DDBJ whole genome shotgun (WGS) entry which is preliminary data.</text>
</comment>
<keyword evidence="2" id="KW-1185">Reference proteome</keyword>
<dbReference type="EMBL" id="JANAVB010019999">
    <property type="protein sequence ID" value="KAJ6827694.1"/>
    <property type="molecule type" value="Genomic_DNA"/>
</dbReference>
<reference evidence="1" key="1">
    <citation type="journal article" date="2023" name="GigaByte">
        <title>Genome assembly of the bearded iris, Iris pallida Lam.</title>
        <authorList>
            <person name="Bruccoleri R.E."/>
            <person name="Oakeley E.J."/>
            <person name="Faust A.M.E."/>
            <person name="Altorfer M."/>
            <person name="Dessus-Babus S."/>
            <person name="Burckhardt D."/>
            <person name="Oertli M."/>
            <person name="Naumann U."/>
            <person name="Petersen F."/>
            <person name="Wong J."/>
        </authorList>
    </citation>
    <scope>NUCLEOTIDE SEQUENCE</scope>
    <source>
        <strain evidence="1">GSM-AAB239-AS_SAM_17_03QT</strain>
    </source>
</reference>
<proteinExistence type="predicted"/>
<evidence type="ECO:0000313" key="2">
    <source>
        <dbReference type="Proteomes" id="UP001140949"/>
    </source>
</evidence>
<sequence length="105" mass="11858">MHRRLQVEASREVGRLPALVDEAGDTSTRGTTSMTWIGVDKIYTNQWFVTGSGRERTEAAMAHRLRAPTGDTWSHASTISSSFPIRQHRRSFQWVAPPPLQVIRV</sequence>
<dbReference type="Proteomes" id="UP001140949">
    <property type="component" value="Unassembled WGS sequence"/>
</dbReference>
<dbReference type="AlphaFoldDB" id="A0AAX6GG28"/>
<gene>
    <name evidence="1" type="ORF">M6B38_366435</name>
</gene>
<protein>
    <submittedName>
        <fullName evidence="1">DDB1- and CUL4-associated factor 6</fullName>
    </submittedName>
</protein>